<dbReference type="InterPro" id="IPR032466">
    <property type="entry name" value="Metal_Hydrolase"/>
</dbReference>
<dbReference type="GO" id="GO:0016787">
    <property type="term" value="F:hydrolase activity"/>
    <property type="evidence" value="ECO:0007669"/>
    <property type="project" value="UniProtKB-KW"/>
</dbReference>
<evidence type="ECO:0000259" key="1">
    <source>
        <dbReference type="Pfam" id="PF07969"/>
    </source>
</evidence>
<dbReference type="InterPro" id="IPR012696">
    <property type="entry name" value="PhnM"/>
</dbReference>
<evidence type="ECO:0000313" key="2">
    <source>
        <dbReference type="EMBL" id="MFC3125840.1"/>
    </source>
</evidence>
<keyword evidence="3" id="KW-1185">Reference proteome</keyword>
<dbReference type="InterPro" id="IPR051781">
    <property type="entry name" value="Metallo-dep_Hydrolase"/>
</dbReference>
<dbReference type="SUPFAM" id="SSF51556">
    <property type="entry name" value="Metallo-dependent hydrolases"/>
    <property type="match status" value="1"/>
</dbReference>
<dbReference type="PIRSF" id="PIRSF038971">
    <property type="entry name" value="PhnM"/>
    <property type="match status" value="1"/>
</dbReference>
<dbReference type="EMBL" id="JBHRTN010000010">
    <property type="protein sequence ID" value="MFC3125840.1"/>
    <property type="molecule type" value="Genomic_DNA"/>
</dbReference>
<dbReference type="PANTHER" id="PTHR43135">
    <property type="entry name" value="ALPHA-D-RIBOSE 1-METHYLPHOSPHONATE 5-TRIPHOSPHATE DIPHOSPHATASE"/>
    <property type="match status" value="1"/>
</dbReference>
<sequence>MTAWNISGGTVLVGSALQRRAEVLLRQQQICAEGNEADDAHRFDAAGLLVLPGVVDIHGDAQERQLQPRPGVSMPPLLAIRDSEAQLLAAGITTAFLGMTLSWEPGLRSVETWRQMHEALRRSAADRVCDIRVHLRFEIDNLEHVEEAIDAIARGDVHLLAFNDHTPGIRRKLGDSLKAAKYVERSGANLAELEAMADAALARRGDVEAARVRLADAARQAHLPMASHDDASVADRMIGRALGASICEFPMAEAVAQDARAAGEHVVMGAPNVLRGSSHLGWAAAAPLAEQGLVTILASDYVWPSLIQAAFVLEDRGTLSLPQAWHLISTNPARAAGLTDRGRIAPGQRADLVIVDPQLRRPVATFCAGRLAWLSAEGADRLGV</sequence>
<dbReference type="NCBIfam" id="NF011990">
    <property type="entry name" value="PRK15446.2-6"/>
    <property type="match status" value="1"/>
</dbReference>
<dbReference type="PANTHER" id="PTHR43135:SF3">
    <property type="entry name" value="ALPHA-D-RIBOSE 1-METHYLPHOSPHONATE 5-TRIPHOSPHATE DIPHOSPHATASE"/>
    <property type="match status" value="1"/>
</dbReference>
<dbReference type="RefSeq" id="WP_379596790.1">
    <property type="nucleotide sequence ID" value="NZ_JBHRTN010000010.1"/>
</dbReference>
<dbReference type="SUPFAM" id="SSF51338">
    <property type="entry name" value="Composite domain of metallo-dependent hydrolases"/>
    <property type="match status" value="1"/>
</dbReference>
<name>A0ABV7G339_9PROT</name>
<keyword evidence="2" id="KW-0378">Hydrolase</keyword>
<dbReference type="Gene3D" id="3.20.20.140">
    <property type="entry name" value="Metal-dependent hydrolases"/>
    <property type="match status" value="2"/>
</dbReference>
<protein>
    <submittedName>
        <fullName evidence="2">Alpha-D-ribose 1-methylphosphonate 5-triphosphate diphosphatase</fullName>
        <ecNumber evidence="2">3.6.1.63</ecNumber>
    </submittedName>
</protein>
<evidence type="ECO:0000313" key="3">
    <source>
        <dbReference type="Proteomes" id="UP001595593"/>
    </source>
</evidence>
<dbReference type="InterPro" id="IPR013108">
    <property type="entry name" value="Amidohydro_3"/>
</dbReference>
<dbReference type="Proteomes" id="UP001595593">
    <property type="component" value="Unassembled WGS sequence"/>
</dbReference>
<dbReference type="NCBIfam" id="NF011987">
    <property type="entry name" value="PRK15446.2-3"/>
    <property type="match status" value="1"/>
</dbReference>
<organism evidence="2 3">
    <name type="scientific">Teichococcus globiformis</name>
    <dbReference type="NCBI Taxonomy" id="2307229"/>
    <lineage>
        <taxon>Bacteria</taxon>
        <taxon>Pseudomonadati</taxon>
        <taxon>Pseudomonadota</taxon>
        <taxon>Alphaproteobacteria</taxon>
        <taxon>Acetobacterales</taxon>
        <taxon>Roseomonadaceae</taxon>
        <taxon>Roseomonas</taxon>
    </lineage>
</organism>
<accession>A0ABV7G339</accession>
<dbReference type="EC" id="3.6.1.63" evidence="2"/>
<dbReference type="InterPro" id="IPR011059">
    <property type="entry name" value="Metal-dep_hydrolase_composite"/>
</dbReference>
<reference evidence="3" key="1">
    <citation type="journal article" date="2019" name="Int. J. Syst. Evol. Microbiol.">
        <title>The Global Catalogue of Microorganisms (GCM) 10K type strain sequencing project: providing services to taxonomists for standard genome sequencing and annotation.</title>
        <authorList>
            <consortium name="The Broad Institute Genomics Platform"/>
            <consortium name="The Broad Institute Genome Sequencing Center for Infectious Disease"/>
            <person name="Wu L."/>
            <person name="Ma J."/>
        </authorList>
    </citation>
    <scope>NUCLEOTIDE SEQUENCE [LARGE SCALE GENOMIC DNA]</scope>
    <source>
        <strain evidence="3">KCTC 52094</strain>
    </source>
</reference>
<dbReference type="Pfam" id="PF07969">
    <property type="entry name" value="Amidohydro_3"/>
    <property type="match status" value="1"/>
</dbReference>
<proteinExistence type="predicted"/>
<feature type="domain" description="Amidohydrolase 3" evidence="1">
    <location>
        <begin position="215"/>
        <end position="358"/>
    </location>
</feature>
<comment type="caution">
    <text evidence="2">The sequence shown here is derived from an EMBL/GenBank/DDBJ whole genome shotgun (WGS) entry which is preliminary data.</text>
</comment>
<gene>
    <name evidence="2" type="ORF">ACFOD4_12270</name>
</gene>
<dbReference type="NCBIfam" id="NF011984">
    <property type="entry name" value="PRK15446.1-5"/>
    <property type="match status" value="1"/>
</dbReference>